<dbReference type="EMBL" id="MN740583">
    <property type="protein sequence ID" value="QHU35123.1"/>
    <property type="molecule type" value="Genomic_DNA"/>
</dbReference>
<feature type="compositionally biased region" description="Basic residues" evidence="1">
    <location>
        <begin position="59"/>
        <end position="79"/>
    </location>
</feature>
<organism evidence="2">
    <name type="scientific">viral metagenome</name>
    <dbReference type="NCBI Taxonomy" id="1070528"/>
    <lineage>
        <taxon>unclassified sequences</taxon>
        <taxon>metagenomes</taxon>
        <taxon>organismal metagenomes</taxon>
    </lineage>
</organism>
<proteinExistence type="predicted"/>
<evidence type="ECO:0000313" key="2">
    <source>
        <dbReference type="EMBL" id="QHU35123.1"/>
    </source>
</evidence>
<sequence length="1020" mass="115465">MLWDKIINPETGKTVTIRSNKGMEILRNYVDVMKGGAAKTPSKNQAPPKNKLTPPDKKLKPKPPSKGKPKPPSKGRPKPPSKGGPKPPSKGRPKPPSKGKPAPPKSKKASDMGSTPTSPDIEKVKERVKQRNIDKQINTDKQDWDDFFTTSCLPKGQSVTDPACLMKMKKACQSPNYWSNTTGENVPGEFERCVEAGAHCSKWRNPKKDPENFSSACQCVRSSPDKCPSGVVNNTNNQQSTEIIGIKGLCEYPEPIDEMFGDKSLKKIHDKLQSIRNSFENMGRPTKKIGEVTHERILFGYYSLYMGIMTRSFNFLWGGKQISNSLVRTGAPRLSEGDIVWVNRNLISNVNSGDGCTDDELDDESAQFDCESMYNGKVQRWWKGKVCSPEGKQIIMDDDGNEITNTSIDTVVWQENPGLNNWRVTIEFDNNPKINGENINISKKVTYSINVNTGALIRTKPMENKLKNFFRKCDETYNASGKKYLSKPDIEEQYTLAITKEAYQKNSEQLALGIFNFGGRVLSKGGELAKKTAEIVIKHSYELMKKGFTEGLPAVKKFLANSIHLCTIMARKGFSMGKEGVLRALDMAHRAKVEITERKRWNEFLQTWNKIASSDTSQRCNSFLECCKPFVGIFMYELGEMQRGVHNLAYIDCKKNLGRWRSLTQEDNDCAIELSDFDKRLSEGSQKLQDWYSGYRETEEGKILAPYYNERSIGIISGVCSRQKLKEFTRELVRVRCPSVTIQGGRVTKVGESFRARSCSNWIEYAKDPSYSLILSTLYNYVIFLKTCLKWYGSQVSELFDDPYVVHLRTALGFPRGMPYHQCVSGDVRTFSSCLDYFEKLLTEIYIKRNHEDMTTLIDNYKNRTSGDNKWIMSGNNWSELLEEDKQRRHSNDSYLESVNGRIGDIVRHLRSNKTDNTGEDILLDQLLRYIRWSEDGDECRYDDGTNGVEGGSCPDEDGDSAQLSLDIQRQLINIQEDEDEAVKVDTQGGGSIIRKIKVGLSIRKVENMIKNGVLVDNIY</sequence>
<evidence type="ECO:0000256" key="1">
    <source>
        <dbReference type="SAM" id="MobiDB-lite"/>
    </source>
</evidence>
<name>A0A6C0LXT2_9ZZZZ</name>
<feature type="region of interest" description="Disordered" evidence="1">
    <location>
        <begin position="36"/>
        <end position="131"/>
    </location>
</feature>
<protein>
    <submittedName>
        <fullName evidence="2">Uncharacterized protein</fullName>
    </submittedName>
</protein>
<dbReference type="AlphaFoldDB" id="A0A6C0LXT2"/>
<reference evidence="2" key="1">
    <citation type="journal article" date="2020" name="Nature">
        <title>Giant virus diversity and host interactions through global metagenomics.</title>
        <authorList>
            <person name="Schulz F."/>
            <person name="Roux S."/>
            <person name="Paez-Espino D."/>
            <person name="Jungbluth S."/>
            <person name="Walsh D.A."/>
            <person name="Denef V.J."/>
            <person name="McMahon K.D."/>
            <person name="Konstantinidis K.T."/>
            <person name="Eloe-Fadrosh E.A."/>
            <person name="Kyrpides N.C."/>
            <person name="Woyke T."/>
        </authorList>
    </citation>
    <scope>NUCLEOTIDE SEQUENCE</scope>
    <source>
        <strain evidence="2">GVMAG-S-1017745-26</strain>
    </source>
</reference>
<accession>A0A6C0LXT2</accession>
<feature type="compositionally biased region" description="Basic and acidic residues" evidence="1">
    <location>
        <begin position="120"/>
        <end position="131"/>
    </location>
</feature>